<evidence type="ECO:0000313" key="2">
    <source>
        <dbReference type="Proteomes" id="UP001565283"/>
    </source>
</evidence>
<comment type="caution">
    <text evidence="1">The sequence shown here is derived from an EMBL/GenBank/DDBJ whole genome shotgun (WGS) entry which is preliminary data.</text>
</comment>
<name>A0ABV4D826_9LACT</name>
<organism evidence="1 2">
    <name type="scientific">Lactococcus ileimucosae</name>
    <dbReference type="NCBI Taxonomy" id="2941329"/>
    <lineage>
        <taxon>Bacteria</taxon>
        <taxon>Bacillati</taxon>
        <taxon>Bacillota</taxon>
        <taxon>Bacilli</taxon>
        <taxon>Lactobacillales</taxon>
        <taxon>Streptococcaceae</taxon>
        <taxon>Lactococcus</taxon>
    </lineage>
</organism>
<gene>
    <name evidence="1" type="ORF">AALA52_07415</name>
</gene>
<dbReference type="RefSeq" id="WP_369948572.1">
    <property type="nucleotide sequence ID" value="NZ_JBCLSH010000027.1"/>
</dbReference>
<protein>
    <submittedName>
        <fullName evidence="1">Uncharacterized protein</fullName>
    </submittedName>
</protein>
<sequence length="79" mass="9492">MKRNTFEENALFVDSASTIEEKIDISYLDERDSKKHMEYGSEAVSYLTQKISFFVKDTVRRNTGYDIYYDIEHFYIFTH</sequence>
<keyword evidence="2" id="KW-1185">Reference proteome</keyword>
<proteinExistence type="predicted"/>
<dbReference type="EMBL" id="JBCLSH010000027">
    <property type="protein sequence ID" value="MEY8444065.1"/>
    <property type="molecule type" value="Genomic_DNA"/>
</dbReference>
<reference evidence="1 2" key="1">
    <citation type="submission" date="2024-03" db="EMBL/GenBank/DDBJ databases">
        <title>Mouse gut bacterial collection (mGBC) of GemPharmatech.</title>
        <authorList>
            <person name="He Y."/>
            <person name="Dong L."/>
            <person name="Wu D."/>
            <person name="Gao X."/>
            <person name="Lin Z."/>
        </authorList>
    </citation>
    <scope>NUCLEOTIDE SEQUENCE [LARGE SCALE GENOMIC DNA]</scope>
    <source>
        <strain evidence="1 2">61-15</strain>
    </source>
</reference>
<evidence type="ECO:0000313" key="1">
    <source>
        <dbReference type="EMBL" id="MEY8444065.1"/>
    </source>
</evidence>
<dbReference type="Proteomes" id="UP001565283">
    <property type="component" value="Unassembled WGS sequence"/>
</dbReference>
<accession>A0ABV4D826</accession>